<feature type="domain" description="Thioredoxin" evidence="8">
    <location>
        <begin position="18"/>
        <end position="145"/>
    </location>
</feature>
<dbReference type="InterPro" id="IPR005746">
    <property type="entry name" value="Thioredoxin"/>
</dbReference>
<keyword evidence="10" id="KW-1185">Reference proteome</keyword>
<dbReference type="CDD" id="cd02947">
    <property type="entry name" value="TRX_family"/>
    <property type="match status" value="1"/>
</dbReference>
<dbReference type="AlphaFoldDB" id="A0A1V3N7R9"/>
<evidence type="ECO:0000259" key="8">
    <source>
        <dbReference type="PROSITE" id="PS51352"/>
    </source>
</evidence>
<dbReference type="InterPro" id="IPR017937">
    <property type="entry name" value="Thioredoxin_CS"/>
</dbReference>
<evidence type="ECO:0000313" key="9">
    <source>
        <dbReference type="EMBL" id="OOG21041.1"/>
    </source>
</evidence>
<dbReference type="PRINTS" id="PR00421">
    <property type="entry name" value="THIOREDOXIN"/>
</dbReference>
<dbReference type="EMBL" id="MVBK01000140">
    <property type="protein sequence ID" value="OOG21041.1"/>
    <property type="molecule type" value="Genomic_DNA"/>
</dbReference>
<protein>
    <recommendedName>
        <fullName evidence="7">Thioredoxin</fullName>
    </recommendedName>
</protein>
<dbReference type="GO" id="GO:0045454">
    <property type="term" value="P:cell redox homeostasis"/>
    <property type="evidence" value="ECO:0007669"/>
    <property type="project" value="TreeGrafter"/>
</dbReference>
<organism evidence="9 10">
    <name type="scientific">Thioalkalivibrio denitrificans</name>
    <dbReference type="NCBI Taxonomy" id="108003"/>
    <lineage>
        <taxon>Bacteria</taxon>
        <taxon>Pseudomonadati</taxon>
        <taxon>Pseudomonadota</taxon>
        <taxon>Gammaproteobacteria</taxon>
        <taxon>Chromatiales</taxon>
        <taxon>Ectothiorhodospiraceae</taxon>
        <taxon>Thioalkalivibrio</taxon>
    </lineage>
</organism>
<keyword evidence="3" id="KW-0479">Metal-binding</keyword>
<evidence type="ECO:0000256" key="3">
    <source>
        <dbReference type="ARBA" id="ARBA00022723"/>
    </source>
</evidence>
<evidence type="ECO:0000256" key="7">
    <source>
        <dbReference type="NCBIfam" id="TIGR01068"/>
    </source>
</evidence>
<accession>A0A1V3N7R9</accession>
<dbReference type="Pfam" id="PF00085">
    <property type="entry name" value="Thioredoxin"/>
    <property type="match status" value="1"/>
</dbReference>
<evidence type="ECO:0000256" key="5">
    <source>
        <dbReference type="ARBA" id="ARBA00023157"/>
    </source>
</evidence>
<evidence type="ECO:0000256" key="6">
    <source>
        <dbReference type="ARBA" id="ARBA00023284"/>
    </source>
</evidence>
<sequence length="146" mass="15957">MSDAPHVVCARCGGVNRVPASRSAAEARCGRCHEPLFDGQPAELDTAGLERQITRSHLPVLVDFWAPWCGPCKVMAPAYAQAARELEPRIRLVKLDTQAHPEPAARYGIRGIPTMILFRNGRETARTSGAMDARSIVAWVRGAVRD</sequence>
<dbReference type="Pfam" id="PF21352">
    <property type="entry name" value="Zn_ribbon_Thio2"/>
    <property type="match status" value="1"/>
</dbReference>
<dbReference type="RefSeq" id="WP_077280275.1">
    <property type="nucleotide sequence ID" value="NZ_MVBK01000140.1"/>
</dbReference>
<dbReference type="InterPro" id="IPR013766">
    <property type="entry name" value="Thioredoxin_domain"/>
</dbReference>
<keyword evidence="2" id="KW-0813">Transport</keyword>
<dbReference type="InterPro" id="IPR049299">
    <property type="entry name" value="Thio2_N"/>
</dbReference>
<keyword evidence="5" id="KW-1015">Disulfide bond</keyword>
<comment type="similarity">
    <text evidence="1">Belongs to the thioredoxin family.</text>
</comment>
<dbReference type="STRING" id="108003.B1C78_16705"/>
<dbReference type="PROSITE" id="PS00194">
    <property type="entry name" value="THIOREDOXIN_1"/>
    <property type="match status" value="1"/>
</dbReference>
<dbReference type="PANTHER" id="PTHR45663:SF11">
    <property type="entry name" value="GEO12009P1"/>
    <property type="match status" value="1"/>
</dbReference>
<dbReference type="InterPro" id="IPR036249">
    <property type="entry name" value="Thioredoxin-like_sf"/>
</dbReference>
<dbReference type="PROSITE" id="PS51352">
    <property type="entry name" value="THIOREDOXIN_2"/>
    <property type="match status" value="1"/>
</dbReference>
<proteinExistence type="inferred from homology"/>
<dbReference type="Gene3D" id="3.40.30.10">
    <property type="entry name" value="Glutaredoxin"/>
    <property type="match status" value="1"/>
</dbReference>
<comment type="caution">
    <text evidence="9">The sequence shown here is derived from an EMBL/GenBank/DDBJ whole genome shotgun (WGS) entry which is preliminary data.</text>
</comment>
<evidence type="ECO:0000256" key="4">
    <source>
        <dbReference type="ARBA" id="ARBA00022982"/>
    </source>
</evidence>
<dbReference type="OrthoDB" id="9790390at2"/>
<evidence type="ECO:0000313" key="10">
    <source>
        <dbReference type="Proteomes" id="UP000189462"/>
    </source>
</evidence>
<reference evidence="9 10" key="1">
    <citation type="submission" date="2017-02" db="EMBL/GenBank/DDBJ databases">
        <title>Genomic diversity within the haloalkaliphilic genus Thioalkalivibrio.</title>
        <authorList>
            <person name="Ahn A.-C."/>
            <person name="Meier-Kolthoff J."/>
            <person name="Overmars L."/>
            <person name="Richter M."/>
            <person name="Woyke T."/>
            <person name="Sorokin D.Y."/>
            <person name="Muyzer G."/>
        </authorList>
    </citation>
    <scope>NUCLEOTIDE SEQUENCE [LARGE SCALE GENOMIC DNA]</scope>
    <source>
        <strain evidence="9 10">ALJD</strain>
    </source>
</reference>
<evidence type="ECO:0000256" key="2">
    <source>
        <dbReference type="ARBA" id="ARBA00022448"/>
    </source>
</evidence>
<gene>
    <name evidence="9" type="ORF">B1C78_16705</name>
</gene>
<name>A0A1V3N7R9_9GAMM</name>
<dbReference type="NCBIfam" id="NF008229">
    <property type="entry name" value="PRK10996.1"/>
    <property type="match status" value="1"/>
</dbReference>
<dbReference type="GO" id="GO:0015035">
    <property type="term" value="F:protein-disulfide reductase activity"/>
    <property type="evidence" value="ECO:0007669"/>
    <property type="project" value="UniProtKB-UniRule"/>
</dbReference>
<keyword evidence="4" id="KW-0249">Electron transport</keyword>
<dbReference type="PANTHER" id="PTHR45663">
    <property type="entry name" value="GEO12009P1"/>
    <property type="match status" value="1"/>
</dbReference>
<dbReference type="NCBIfam" id="TIGR01068">
    <property type="entry name" value="thioredoxin"/>
    <property type="match status" value="1"/>
</dbReference>
<dbReference type="GO" id="GO:0005829">
    <property type="term" value="C:cytosol"/>
    <property type="evidence" value="ECO:0007669"/>
    <property type="project" value="TreeGrafter"/>
</dbReference>
<dbReference type="FunFam" id="3.40.30.10:FF:000001">
    <property type="entry name" value="Thioredoxin"/>
    <property type="match status" value="1"/>
</dbReference>
<dbReference type="Gene3D" id="2.30.30.380">
    <property type="entry name" value="Zn-finger domain of Sec23/24"/>
    <property type="match status" value="1"/>
</dbReference>
<dbReference type="Proteomes" id="UP000189462">
    <property type="component" value="Unassembled WGS sequence"/>
</dbReference>
<dbReference type="SUPFAM" id="SSF52833">
    <property type="entry name" value="Thioredoxin-like"/>
    <property type="match status" value="1"/>
</dbReference>
<keyword evidence="6" id="KW-0676">Redox-active center</keyword>
<evidence type="ECO:0000256" key="1">
    <source>
        <dbReference type="ARBA" id="ARBA00008987"/>
    </source>
</evidence>
<dbReference type="GO" id="GO:0046872">
    <property type="term" value="F:metal ion binding"/>
    <property type="evidence" value="ECO:0007669"/>
    <property type="project" value="UniProtKB-KW"/>
</dbReference>